<feature type="region of interest" description="Disordered" evidence="1">
    <location>
        <begin position="162"/>
        <end position="213"/>
    </location>
</feature>
<feature type="compositionally biased region" description="Acidic residues" evidence="1">
    <location>
        <begin position="36"/>
        <end position="48"/>
    </location>
</feature>
<keyword evidence="2" id="KW-0732">Signal</keyword>
<comment type="caution">
    <text evidence="3">The sequence shown here is derived from an EMBL/GenBank/DDBJ whole genome shotgun (WGS) entry which is preliminary data.</text>
</comment>
<keyword evidence="3" id="KW-0808">Transferase</keyword>
<keyword evidence="4" id="KW-1185">Reference proteome</keyword>
<organism evidence="3 4">
    <name type="scientific">Purpureocillium lavendulum</name>
    <dbReference type="NCBI Taxonomy" id="1247861"/>
    <lineage>
        <taxon>Eukaryota</taxon>
        <taxon>Fungi</taxon>
        <taxon>Dikarya</taxon>
        <taxon>Ascomycota</taxon>
        <taxon>Pezizomycotina</taxon>
        <taxon>Sordariomycetes</taxon>
        <taxon>Hypocreomycetidae</taxon>
        <taxon>Hypocreales</taxon>
        <taxon>Ophiocordycipitaceae</taxon>
        <taxon>Purpureocillium</taxon>
    </lineage>
</organism>
<gene>
    <name evidence="3" type="ORF">O9K51_06419</name>
</gene>
<dbReference type="AlphaFoldDB" id="A0AB34FPC9"/>
<protein>
    <submittedName>
        <fullName evidence="3">Aminotransferase</fullName>
    </submittedName>
</protein>
<feature type="chain" id="PRO_5044240590" evidence="2">
    <location>
        <begin position="38"/>
        <end position="213"/>
    </location>
</feature>
<dbReference type="Proteomes" id="UP001163105">
    <property type="component" value="Unassembled WGS sequence"/>
</dbReference>
<feature type="compositionally biased region" description="Basic and acidic residues" evidence="1">
    <location>
        <begin position="176"/>
        <end position="187"/>
    </location>
</feature>
<dbReference type="GO" id="GO:0008483">
    <property type="term" value="F:transaminase activity"/>
    <property type="evidence" value="ECO:0007669"/>
    <property type="project" value="UniProtKB-KW"/>
</dbReference>
<feature type="compositionally biased region" description="Polar residues" evidence="1">
    <location>
        <begin position="74"/>
        <end position="89"/>
    </location>
</feature>
<evidence type="ECO:0000313" key="4">
    <source>
        <dbReference type="Proteomes" id="UP001163105"/>
    </source>
</evidence>
<accession>A0AB34FPC9</accession>
<proteinExistence type="predicted"/>
<evidence type="ECO:0000256" key="2">
    <source>
        <dbReference type="SAM" id="SignalP"/>
    </source>
</evidence>
<sequence length="213" mass="23252">MCARDAGDRRRAAHGIPGGAARGLLVVVVVVVADGDADDDDANDDSDDADARAGLALRPAKPYVPTMGTIDGKSATTGNKDTSSASSHAGSDPGPSRPSDDAAKMSPKMEATYYLVPNLRALDPSAREVDLNAHTWVQPIIIEDEDLQFGGKSLSAWYEEERRRLSSGSSDDGNEQTDRNYDEERRGRERTRKHRHHHHHHHHKDGGKHHQKA</sequence>
<reference evidence="3" key="1">
    <citation type="submission" date="2023-01" db="EMBL/GenBank/DDBJ databases">
        <title>The growth and conidiation of Purpureocillium lavendulum are regulated by nitrogen source and histone H3K14 acetylation.</title>
        <authorList>
            <person name="Tang P."/>
            <person name="Han J."/>
            <person name="Zhang C."/>
            <person name="Tang P."/>
            <person name="Qi F."/>
            <person name="Zhang K."/>
            <person name="Liang L."/>
        </authorList>
    </citation>
    <scope>NUCLEOTIDE SEQUENCE</scope>
    <source>
        <strain evidence="3">YMF1.00683</strain>
    </source>
</reference>
<evidence type="ECO:0000313" key="3">
    <source>
        <dbReference type="EMBL" id="KAJ6440629.1"/>
    </source>
</evidence>
<keyword evidence="3" id="KW-0032">Aminotransferase</keyword>
<feature type="compositionally biased region" description="Basic residues" evidence="1">
    <location>
        <begin position="188"/>
        <end position="213"/>
    </location>
</feature>
<feature type="region of interest" description="Disordered" evidence="1">
    <location>
        <begin position="36"/>
        <end position="104"/>
    </location>
</feature>
<name>A0AB34FPC9_9HYPO</name>
<evidence type="ECO:0000256" key="1">
    <source>
        <dbReference type="SAM" id="MobiDB-lite"/>
    </source>
</evidence>
<dbReference type="EMBL" id="JAQHRD010000005">
    <property type="protein sequence ID" value="KAJ6440629.1"/>
    <property type="molecule type" value="Genomic_DNA"/>
</dbReference>
<feature type="signal peptide" evidence="2">
    <location>
        <begin position="1"/>
        <end position="37"/>
    </location>
</feature>